<dbReference type="InterPro" id="IPR029058">
    <property type="entry name" value="AB_hydrolase_fold"/>
</dbReference>
<sequence>MKREVLNILKEANKNNIKLVVNKGALTVKSTDPIDADLLQKIKDNKESIIQYIERYQGEKKGNALKIKPYNRDAINKIPLSFSQERLWFLDQLQDSQVYHIPVVLKLQGVLDLDILESSLKTIIARHEILRTVIYSEEGIGYQNVILEDHWTLEKNMIDGGKNIEEEIASFIELPFDLSKDYKFRAVVYDLGENLYVFVGVFHHIASDGWSEGVFINEFIELYSALQENRTPVLPELSLQYADYAVWQRSSIVNKTIEEELSYWEEKLKDVTPLSLPTDYLRPSIQSYEGASITTTLNVDLCRSLQDFCQKEQVTLFMTLLSGLKVVLSRYSGQDDICIGTPIANRTQSELEDMIGFFVNTLALRSDLTGNPSFEEVVSRVKETTLNAYDHQLVSFERVVDRVVSTRDMSMSPLFQVLFVLQNTPEQTDLSLEEIAISTYDYQETTAQYDITFNVIEHDSDISLQVEYCTALFDSATIERLLCHYEELLQKVVKDSKIPVNSISLLGVEERETLLHSFNDTKVAYPSEQTLITLFESQVEKHPEREAVFFEGKSLTYRELDERSNQLARYLLNQKIEPEELIGICLERSIEMIVGILGILKAGAAYVPIDPNYPLSRIEYMLDDAAIDMVMTTSDIVSVFGEREKLNTILLDGHWKIIEQLDVSAIPEQSNPEHLAYVIYTSGSTGLPKGVMIEHRSIVNTICSQVEAFSITKEDRCLQFASSSFDASVWETFISLLGGASLYIATEESKSDVTSFGQFIKEHSITVATLPPAFLQILPVDALSNVRTLITAGEAISVDLAKAFSEGRTYINAYGPTESSICATTFSGIIENRVPIGVPISNTEVYILNSELDLLPIGVVGELCISGSGLARGYLNREDLTEEKFIAHPFKSGERLYKTGDLARWLSDGTIEFIGRKDTQVKIRGYRIELGEIESVLSDLSIVQSCCVLAQDDANGSKRLVGYVVVEGTLEKDELEWELHLRLPDYMVPQLWVELDEMPLTSNGKIDRNGLPSLDVSQLSLQEYVAPRTEIETQLSVIWQDLLGVDKIGVYDNFFELGGHSLLATRLVAMIRKELSVEVAIRDIFSHSTISGLGHHLSDASENTVLPSIIPQDKPEHIPLSFSQERLWFIDKLEGSIAYHIPAVLRLEGELDIAILEASLRSIVFRHEVLRTVFYEEDGVGYQKVIESDDWVLHRELVADMTSIDDKIAAFVEDSFDLSKDYMFRACVYDLGGSTYVLAGVFHHIASDGWSQGILIREFLETYKAIKAGGSRTLPELPLQYTDYSIWQRKYIEGDILEDQLSYWEDKLGGVTPLSLPTDYARPSIQSYEGSSVSLTLDADLSSMLSELCTEEGTTLYMVLLSAFKVLLSRYSGQEDICVGTPIANRTQSELEDMIGFFVNTLALRSDLGGNLSFKEVLHSVKETALAAYDHQLAPFEEVVDRVIDTRDMSMSPLFQVMFTLQNTPEVKDSDLDDIRTSPYNLEETTSQFDLTLTAIEEAGGISLSITYCTALFTQGSMERMLAHYKELLSSLVKDVTLPIHSLSMMTNQEREELLYGFNDTIVAYPEDKSIIDLFKQQVEKTPDAIAIVDEDVKITYKELDERSNQLAHYLLSEGVQEKSRLGLLYERGMDMVISMIGVLKSGATYVPLDTSLPPNRLDFILKDAEINYIIHSDSSLLTELSSDEYTFLNVQKSLEHSIDVYNSNRSIVSDTYIMYTSGTTGTPKGIVISDENVITLINDKESSIAIHPSDRVLQWSNYAFDGSTYEIFGSLLNGASLYLIPGSIASDVDALTQVISKNQLSVVFITTALFNSFADYDLSRLSSLRILLFGGEKVSVSPTRKIASALGQERLLHVYGPTETTVYATCYPICDIPDNAGTIPIGGPLTNTSLYVLDTNIELAPMGVVGELCIGGAGLAKGYLNRHELTAEKFVVHPFKPGERLYRTGDLARWLPGGNIEFIGRKDNQVKIRGYRIELEEIESVLSSVEGIQSCCVLAQEDANGSKRLVGYVVVEGQLIKEELQQKLHSGLPEYMVPQLWVELEEIPLTSNGKINKKKLPVPDLSLLSSKEYIAPRNEMEEQLALIWKDLLGIDKIGVYDNFFELGGHSLLVVKLISRLKDQELQVGVRDIFANPTIGTLALRLGVAAPSYEIPANGITTDCEKITPDMVPLLDFRQEELDMVVDHIEEGVANIQDMYPLSPLQEGMYFHHLMSDQSNGDPYILFNLLSFDSLDKRSQFIEALRYVITRHDVLRTCILSEGLPHAVQVVLREVKLQVSKLSFSSSQNVKEELESIIDSGKHWMDLSKGPLLQLQTADDTSSGRFFLLFKQHHVIIDHVGLEKIIEEIEMYLSGDTVNFTQPVLYRDFIAHVLHQQATNDSESYFRSRLGDITEPTFPFGLSDTLGDGSDIQEASKMLSSGISAQIRLLSRKLKISPAVIFHAAWGIVIGRCSNKEYAVFGTLFSGRLQGSLGADQSLGLFINTLPVILHLDHSVSEYLDHVKQELQGLMPYEQTPLSNIQHWSGVSNDTPLFSALLNYRHSEPQSISDNVGIDLGITLQVDKERTNYPFDLSIDDYGVDFGLTACIDGIEPDRVIAYMETALIKLLEEIECPNNVEVSSLSILAAEELQVLNSFNVTDIGNLQDKTILDIFETQAQQTPDAVAVVYQNEKITYRELNEKSNQLAHYISNQNISESALIGVCVSRSIEMIVGVLGVLKSGNAYVPIDPEYPLTRISYIIEDAKLDLIISTTSDIKQLDVNEEVKCILFDRDHELITKEITTTPGIKLTPEHMAYVIYTSGTTGKPKGVAITHLGLYNVSLSWQKEYDLDENTRLLQIASFSFDVFTGDLCRSLLFGGQMIICPGAIRFDLRELYKLMASHKINIMEVTPSLGIPLMDHIYDNELDFEWLKLFILGSDVCTSVNFCRLESRFGKQVRIINSYGVTEATIDSSYYEAEDLNSLDSLTNVPIGKPMGNTHFYILDAFRNVLPIGVIGELYIAGPGLAKGYLHKEEQTKEKFVSNPFVEDTLMYRTGDLARWLPDGNVEFIGRGDTQVKIRGYRIELGEIENVLASYEAVINCCVLAKTDTHGNNRLVSYVVLKESLDKQAVEEYLKESIPEYMIPRIWVELEKMPLTPNGKIDKKSLPDPDNLELSTQEYTAPGNELEEQLVDIWQKLLGIERIGVYDNFFELGGHSLLVTRLVSIIRKELNIEVSIRDIFEYTNIHELALHLKQQSVGVLLPEIVVQQRPERIPLSFSQERLWFLDQLEGSVAYHIPIVLRLSGSLDIDILETCFRTIVSRHEVLRTMIHSEEGIGYQEIVDSDAWKLDRNMDQSDVSLEDSIASYLTIPFDLSKDYKFRACIYDLGSDRYVLAGVFHHIASDAWSEDILVAEFAELYSAYQENRTVALPELLLQYSDYAIWQRNYIEGEILENQLSYWEEKLQGVTPLGLPTDYARPSVQSTEGATFNFELDKKLSDSVTELCQEEGVTLFMVMLSAFKVLLYKYSGQSDICVGTPIANRTQSELENMIGFFVNTLALRSNLKDTAGFNELLQEVKSTTLEGYDHQLAPFEKVVDRVVKTRDMSMNPLFQVLFTLQNISAETDLVMHGVTMSPFEYEGNTSQFDLTINITEEVTGISFNVEYCTALFKKETVERMLMHYQELLHNIVANPSEKIGSLSMLRKEEKSQLVDAFNATDVSYDQNKTIVSLFEEQANKTPDAVALIFKDKQLTYKELNEQSNRLAYHLRDTYSLKADDIVGILLDRSDWAVISILGILKAGAAYVPIDTSYPTSRKSYIVEDSTPKVLITDSEHLFDSIEFNVSIFSIDVELEELLGDAELLTNPSFISSPKDLAYIIYTSGSTGKPKGVMIEHRNITNYVLYGLSAYQLETGSHNFPLFTSLAFDLTQTSIFLSLLTGGTLFVYEKEAIESLPLILKTKEITSIKLTPSHLSFLEDTEHAHLKRIIIGGEALKGSHIDLLGPLDNSVKVFNEYGPTEATVGCSVIEVSTYDTSLSSVPIGKPIDNTQIYILDDQQQLLPVGVMGELCVGGNGLARGYLNKEELTQEKFISNPFVEGERLYRTGDLAKWLPDGNIEFIGRKDDQIKIRGYRIELGEIENVLSQEIDILECCVLSKPDAEGNHRLIGYVISENDFDKDRLQSSLLQKLPGYMVPGLWVVLETMPLTSNGKIDKKALPDPELIDIAAANYIEPQEEMEIQLAAIWKELLEVERVGIQDDFFSLGGHSLLATRLVSMIRKKLNIEIAIIDVFEYPILSDLSKYVDSQSRGRSILPEIVARENNAKIPLSFSQERLWFLDQLQGSVEYHIPFTLRFTGDLNTSILENAIQEVISRHEVLRSVIEAEEGIGYQKIRPATDWSMDLVQVENEEMILEKLESFIDTPFDMAVDYMFRACLYQLDENDYVFCGVLHHIASDGWSQGILINEFTHIYSALQKGQSFILPELPIQYADYAIWQREYIEGEILEQQLSFWETRLQGVPPLLLPTDYDRPSVQSVEGASVNFELDAKTTETIKEFCNEEGVTLFMFLLSVFKVLLYKYSGQDDICIGTPIANRTQAELEGLIGFFINTLVLRSDLSDNPEFRELLQQIKSTTLEGYDNQLVPFERVVDRVVKTRDMSIPPLFQVKFMLENTPESEDLHLENLEINSYEYDAEFSPLDISLNAVESGDGLYFNFEYSIALFAKETVQRMALHYKELIQHILVSPSSNIGSLTMLSNEESSILLDVFSRSNTTSVSYGEDSTLVSLFEKQAAETPEAIAVVFEDRKLTYKTLNEKSNRLARHLRENYELNSGDLVGIQLNRSDWSVISMLGAMKAGAAYVPIDVEYPASRKAFIIKDTQLKVLIITSEKLFDSIELNVPVFSIDIELDDLSQEKAYLQNPDYSVTPGDLAYLIYTSGSTGQPKGVMIEHRGIVNTICSQVDAFSITANDRCLQFANPFFDASVWEIYITLLGGASLHIPSEEEKADTVSFAKFMKKHEVTFATLPPAFLQLLESDSLPTIKTLVTAGETIPLEVARAFSDSCKYINAYGPTETSICATTFEGDITGGSVPIGKPITNANVYILDADMNLMPVGVPGELCVGGPGLARGYLNREELTNEKFVDNPFAEGERLYKTGDLARWLADGNIEFMGRKDDQVKIRGYRIELSEIERVLLEKEEIQHCCVVVRGSTIDTRSLIGYVVAQENYDTRDINDYLKERLPEYMIPGVWVSMDVLPMNRNGKIDKKALPSPEVSDISKAEYVAPRNDTEVKLVALWEELLSIERISVHDDFFALGGHSILAIQLISRINLLLNTSLSVSVIFENPTISKFVQKMSSTDFFTYKVMVTLQGNGSKKPIFFAPPAAGTVGSYLQLSKALGDDQPVYAFQCPGLDGKSKTSESVETMAETFITAMQEVDPSGPYRLGGYSFGGAVALEMALQLRNKGFEVEELLMIDAKIHEVSDEIYEQIDEAQRFRELLYEEVDELREIFDSELTRSKLALEGKSIPEQINVICELASGSEFSVSDDDIKGQLEVLYSNSTYRYIPNLDQKLDTQITLFRAMYVPKILENSEMEMINNDATEFDYGLQQYTSKKVVIHAIPAVHTTILEETHAKEISEFLKVDNMIEVADQMI</sequence>
<dbReference type="InterPro" id="IPR036736">
    <property type="entry name" value="ACP-like_sf"/>
</dbReference>
<dbReference type="Gene3D" id="2.30.38.10">
    <property type="entry name" value="Luciferase, Domain 3"/>
    <property type="match status" value="5"/>
</dbReference>
<organism evidence="6 7">
    <name type="scientific">Aquimarina atlantica</name>
    <dbReference type="NCBI Taxonomy" id="1317122"/>
    <lineage>
        <taxon>Bacteria</taxon>
        <taxon>Pseudomonadati</taxon>
        <taxon>Bacteroidota</taxon>
        <taxon>Flavobacteriia</taxon>
        <taxon>Flavobacteriales</taxon>
        <taxon>Flavobacteriaceae</taxon>
        <taxon>Aquimarina</taxon>
    </lineage>
</organism>
<dbReference type="SUPFAM" id="SSF56801">
    <property type="entry name" value="Acetyl-CoA synthetase-like"/>
    <property type="match status" value="5"/>
</dbReference>
<evidence type="ECO:0000256" key="2">
    <source>
        <dbReference type="ARBA" id="ARBA00006432"/>
    </source>
</evidence>
<dbReference type="InterPro" id="IPR001242">
    <property type="entry name" value="Condensation_dom"/>
</dbReference>
<dbReference type="Gene3D" id="1.10.1200.10">
    <property type="entry name" value="ACP-like"/>
    <property type="match status" value="5"/>
</dbReference>
<dbReference type="CDD" id="cd19544">
    <property type="entry name" value="E-C_NRPS"/>
    <property type="match status" value="1"/>
</dbReference>
<dbReference type="RefSeq" id="WP_034240915.1">
    <property type="nucleotide sequence ID" value="NZ_AQRA01000003.1"/>
</dbReference>
<comment type="cofactor">
    <cofactor evidence="1">
        <name>pantetheine 4'-phosphate</name>
        <dbReference type="ChEBI" id="CHEBI:47942"/>
    </cofactor>
</comment>
<dbReference type="FunFam" id="3.30.300.30:FF:000010">
    <property type="entry name" value="Enterobactin synthetase component F"/>
    <property type="match status" value="5"/>
</dbReference>
<dbReference type="FunFam" id="3.30.559.30:FF:000001">
    <property type="entry name" value="Non-ribosomal peptide synthetase"/>
    <property type="match status" value="1"/>
</dbReference>
<evidence type="ECO:0000256" key="3">
    <source>
        <dbReference type="ARBA" id="ARBA00022450"/>
    </source>
</evidence>
<dbReference type="FunFam" id="3.40.50.12780:FF:000012">
    <property type="entry name" value="Non-ribosomal peptide synthetase"/>
    <property type="match status" value="5"/>
</dbReference>
<dbReference type="CDD" id="cd12117">
    <property type="entry name" value="A_NRPS_Srf_like"/>
    <property type="match status" value="1"/>
</dbReference>
<dbReference type="InterPro" id="IPR025110">
    <property type="entry name" value="AMP-bd_C"/>
</dbReference>
<dbReference type="SUPFAM" id="SSF53474">
    <property type="entry name" value="alpha/beta-Hydrolases"/>
    <property type="match status" value="1"/>
</dbReference>
<dbReference type="FunFam" id="1.10.1200.10:FF:000016">
    <property type="entry name" value="Non-ribosomal peptide synthase"/>
    <property type="match status" value="1"/>
</dbReference>
<dbReference type="InterPro" id="IPR000873">
    <property type="entry name" value="AMP-dep_synth/lig_dom"/>
</dbReference>
<dbReference type="OrthoDB" id="9765680at2"/>
<dbReference type="PROSITE" id="PS50075">
    <property type="entry name" value="CARRIER"/>
    <property type="match status" value="5"/>
</dbReference>
<keyword evidence="7" id="KW-1185">Reference proteome</keyword>
<dbReference type="Proteomes" id="UP000023541">
    <property type="component" value="Unassembled WGS sequence"/>
</dbReference>
<keyword evidence="3" id="KW-0596">Phosphopantetheine</keyword>
<dbReference type="SUPFAM" id="SSF52777">
    <property type="entry name" value="CoA-dependent acyltransferases"/>
    <property type="match status" value="10"/>
</dbReference>
<dbReference type="Gene3D" id="3.30.559.10">
    <property type="entry name" value="Chloramphenicol acetyltransferase-like domain"/>
    <property type="match status" value="5"/>
</dbReference>
<dbReference type="InterPro" id="IPR045851">
    <property type="entry name" value="AMP-bd_C_sf"/>
</dbReference>
<dbReference type="FunFam" id="1.10.1200.10:FF:000005">
    <property type="entry name" value="Nonribosomal peptide synthetase 1"/>
    <property type="match status" value="4"/>
</dbReference>
<dbReference type="InterPro" id="IPR001031">
    <property type="entry name" value="Thioesterase"/>
</dbReference>
<feature type="domain" description="Carrier" evidence="5">
    <location>
        <begin position="1026"/>
        <end position="1101"/>
    </location>
</feature>
<dbReference type="SMART" id="SM00823">
    <property type="entry name" value="PKS_PP"/>
    <property type="match status" value="5"/>
</dbReference>
<dbReference type="GO" id="GO:0044550">
    <property type="term" value="P:secondary metabolite biosynthetic process"/>
    <property type="evidence" value="ECO:0007669"/>
    <property type="project" value="UniProtKB-ARBA"/>
</dbReference>
<dbReference type="InterPro" id="IPR020845">
    <property type="entry name" value="AMP-binding_CS"/>
</dbReference>
<proteinExistence type="inferred from homology"/>
<dbReference type="GO" id="GO:0072330">
    <property type="term" value="P:monocarboxylic acid biosynthetic process"/>
    <property type="evidence" value="ECO:0007669"/>
    <property type="project" value="UniProtKB-ARBA"/>
</dbReference>
<dbReference type="Pfam" id="PF00668">
    <property type="entry name" value="Condensation"/>
    <property type="match status" value="5"/>
</dbReference>
<dbReference type="STRING" id="1317122.ATO12_11860"/>
<dbReference type="InterPro" id="IPR006162">
    <property type="entry name" value="Ppantetheine_attach_site"/>
</dbReference>
<dbReference type="Pfam" id="PF00501">
    <property type="entry name" value="AMP-binding"/>
    <property type="match status" value="5"/>
</dbReference>
<dbReference type="InterPro" id="IPR010071">
    <property type="entry name" value="AA_adenyl_dom"/>
</dbReference>
<dbReference type="GO" id="GO:0043041">
    <property type="term" value="P:amino acid activation for nonribosomal peptide biosynthetic process"/>
    <property type="evidence" value="ECO:0007669"/>
    <property type="project" value="TreeGrafter"/>
</dbReference>
<dbReference type="GO" id="GO:0003824">
    <property type="term" value="F:catalytic activity"/>
    <property type="evidence" value="ECO:0007669"/>
    <property type="project" value="InterPro"/>
</dbReference>
<keyword evidence="4" id="KW-0597">Phosphoprotein</keyword>
<dbReference type="NCBIfam" id="TIGR01733">
    <property type="entry name" value="AA-adenyl-dom"/>
    <property type="match status" value="5"/>
</dbReference>
<dbReference type="Gene3D" id="3.30.300.30">
    <property type="match status" value="5"/>
</dbReference>
<dbReference type="SUPFAM" id="SSF47336">
    <property type="entry name" value="ACP-like"/>
    <property type="match status" value="5"/>
</dbReference>
<dbReference type="FunFam" id="3.40.50.980:FF:000001">
    <property type="entry name" value="Non-ribosomal peptide synthetase"/>
    <property type="match status" value="5"/>
</dbReference>
<comment type="similarity">
    <text evidence="2">Belongs to the ATP-dependent AMP-binding enzyme family.</text>
</comment>
<dbReference type="eggNOG" id="COG1020">
    <property type="taxonomic scope" value="Bacteria"/>
</dbReference>
<feature type="domain" description="Carrier" evidence="5">
    <location>
        <begin position="5250"/>
        <end position="5325"/>
    </location>
</feature>
<evidence type="ECO:0000259" key="5">
    <source>
        <dbReference type="PROSITE" id="PS50075"/>
    </source>
</evidence>
<dbReference type="Pfam" id="PF00550">
    <property type="entry name" value="PP-binding"/>
    <property type="match status" value="5"/>
</dbReference>
<dbReference type="NCBIfam" id="NF003417">
    <property type="entry name" value="PRK04813.1"/>
    <property type="match status" value="5"/>
</dbReference>
<dbReference type="PROSITE" id="PS00012">
    <property type="entry name" value="PHOSPHOPANTETHEINE"/>
    <property type="match status" value="5"/>
</dbReference>
<accession>A0A023BWL2</accession>
<dbReference type="Gene3D" id="3.40.50.980">
    <property type="match status" value="10"/>
</dbReference>
<feature type="domain" description="Carrier" evidence="5">
    <location>
        <begin position="4203"/>
        <end position="4278"/>
    </location>
</feature>
<dbReference type="EMBL" id="AQRA01000003">
    <property type="protein sequence ID" value="EZH74457.1"/>
    <property type="molecule type" value="Genomic_DNA"/>
</dbReference>
<reference evidence="6 7" key="1">
    <citation type="submission" date="2014-04" db="EMBL/GenBank/DDBJ databases">
        <title>Aquimarina sp. 22II-S11-z7 Genome Sequencing.</title>
        <authorList>
            <person name="Lai Q."/>
        </authorList>
    </citation>
    <scope>NUCLEOTIDE SEQUENCE [LARGE SCALE GENOMIC DNA]</scope>
    <source>
        <strain evidence="6 7">22II-S11-z7</strain>
    </source>
</reference>
<evidence type="ECO:0000313" key="6">
    <source>
        <dbReference type="EMBL" id="EZH74457.1"/>
    </source>
</evidence>
<dbReference type="InterPro" id="IPR023213">
    <property type="entry name" value="CAT-like_dom_sf"/>
</dbReference>
<evidence type="ECO:0000256" key="1">
    <source>
        <dbReference type="ARBA" id="ARBA00001957"/>
    </source>
</evidence>
<dbReference type="Gene3D" id="3.30.559.30">
    <property type="entry name" value="Nonribosomal peptide synthetase, condensation domain"/>
    <property type="match status" value="5"/>
</dbReference>
<dbReference type="GO" id="GO:0005737">
    <property type="term" value="C:cytoplasm"/>
    <property type="evidence" value="ECO:0007669"/>
    <property type="project" value="TreeGrafter"/>
</dbReference>
<evidence type="ECO:0000313" key="7">
    <source>
        <dbReference type="Proteomes" id="UP000023541"/>
    </source>
</evidence>
<dbReference type="CDD" id="cd19531">
    <property type="entry name" value="LCL_NRPS-like"/>
    <property type="match status" value="4"/>
</dbReference>
<dbReference type="FunFam" id="2.30.38.10:FF:000001">
    <property type="entry name" value="Non-ribosomal peptide synthetase PvdI"/>
    <property type="match status" value="5"/>
</dbReference>
<comment type="caution">
    <text evidence="6">The sequence shown here is derived from an EMBL/GenBank/DDBJ whole genome shotgun (WGS) entry which is preliminary data.</text>
</comment>
<dbReference type="InterPro" id="IPR020806">
    <property type="entry name" value="PKS_PP-bd"/>
</dbReference>
<feature type="domain" description="Carrier" evidence="5">
    <location>
        <begin position="3156"/>
        <end position="3231"/>
    </location>
</feature>
<dbReference type="PANTHER" id="PTHR45527:SF1">
    <property type="entry name" value="FATTY ACID SYNTHASE"/>
    <property type="match status" value="1"/>
</dbReference>
<dbReference type="GO" id="GO:0031177">
    <property type="term" value="F:phosphopantetheine binding"/>
    <property type="evidence" value="ECO:0007669"/>
    <property type="project" value="InterPro"/>
</dbReference>
<dbReference type="Pfam" id="PF13193">
    <property type="entry name" value="AMP-binding_C"/>
    <property type="match status" value="5"/>
</dbReference>
<dbReference type="CDD" id="cd05930">
    <property type="entry name" value="A_NRPS"/>
    <property type="match status" value="2"/>
</dbReference>
<evidence type="ECO:0000256" key="4">
    <source>
        <dbReference type="ARBA" id="ARBA00022553"/>
    </source>
</evidence>
<name>A0A023BWL2_9FLAO</name>
<feature type="domain" description="Carrier" evidence="5">
    <location>
        <begin position="2072"/>
        <end position="2146"/>
    </location>
</feature>
<gene>
    <name evidence="6" type="ORF">ATO12_11860</name>
</gene>
<dbReference type="PROSITE" id="PS00455">
    <property type="entry name" value="AMP_BINDING"/>
    <property type="match status" value="5"/>
</dbReference>
<dbReference type="PANTHER" id="PTHR45527">
    <property type="entry name" value="NONRIBOSOMAL PEPTIDE SYNTHETASE"/>
    <property type="match status" value="1"/>
</dbReference>
<dbReference type="Gene3D" id="3.40.50.1820">
    <property type="entry name" value="alpha/beta hydrolase"/>
    <property type="match status" value="1"/>
</dbReference>
<protein>
    <recommendedName>
        <fullName evidence="5">Carrier domain-containing protein</fullName>
    </recommendedName>
</protein>
<dbReference type="InterPro" id="IPR009081">
    <property type="entry name" value="PP-bd_ACP"/>
</dbReference>
<dbReference type="Pfam" id="PF00975">
    <property type="entry name" value="Thioesterase"/>
    <property type="match status" value="1"/>
</dbReference>